<proteinExistence type="predicted"/>
<dbReference type="AlphaFoldDB" id="B5W224"/>
<name>B5W224_LIMMA</name>
<dbReference type="Proteomes" id="UP000004061">
    <property type="component" value="Unassembled WGS sequence"/>
</dbReference>
<comment type="caution">
    <text evidence="2">The sequence shown here is derived from an EMBL/GenBank/DDBJ whole genome shotgun (WGS) entry which is preliminary data.</text>
</comment>
<evidence type="ECO:0000313" key="3">
    <source>
        <dbReference type="Proteomes" id="UP000004061"/>
    </source>
</evidence>
<feature type="region of interest" description="Disordered" evidence="1">
    <location>
        <begin position="1"/>
        <end position="20"/>
    </location>
</feature>
<organism evidence="2 3">
    <name type="scientific">Limnospira maxima CS-328</name>
    <dbReference type="NCBI Taxonomy" id="513049"/>
    <lineage>
        <taxon>Bacteria</taxon>
        <taxon>Bacillati</taxon>
        <taxon>Cyanobacteriota</taxon>
        <taxon>Cyanophyceae</taxon>
        <taxon>Oscillatoriophycideae</taxon>
        <taxon>Oscillatoriales</taxon>
        <taxon>Sirenicapillariaceae</taxon>
        <taxon>Limnospira</taxon>
    </lineage>
</organism>
<gene>
    <name evidence="2" type="ORF">AmaxDRAFT_2822</name>
</gene>
<keyword evidence="3" id="KW-1185">Reference proteome</keyword>
<sequence>MDHETPPPSGKGVEGDKGQLSGRKIFRPYCSPLLVAKIVYRGY</sequence>
<protein>
    <submittedName>
        <fullName evidence="2">Uncharacterized protein</fullName>
    </submittedName>
</protein>
<dbReference type="EMBL" id="ABYK01000019">
    <property type="protein sequence ID" value="EDZ94453.1"/>
    <property type="molecule type" value="Genomic_DNA"/>
</dbReference>
<evidence type="ECO:0000313" key="2">
    <source>
        <dbReference type="EMBL" id="EDZ94453.1"/>
    </source>
</evidence>
<reference evidence="2 3" key="1">
    <citation type="journal article" date="2011" name="Appl. Environ. Microbiol.">
        <title>Contribution of a Sodium Ion Gradient to Energy Conservation during Fermentation in the Cyanobacterium Arthrospira (Spirulina) maxima CS-328.</title>
        <authorList>
            <person name="Carrieri D."/>
            <person name="Ananyev G."/>
            <person name="Lenz O."/>
            <person name="Bryant D.A."/>
            <person name="Dismukes G.C."/>
        </authorList>
    </citation>
    <scope>NUCLEOTIDE SEQUENCE [LARGE SCALE GENOMIC DNA]</scope>
    <source>
        <strain evidence="2 3">CS-328</strain>
    </source>
</reference>
<accession>B5W224</accession>
<evidence type="ECO:0000256" key="1">
    <source>
        <dbReference type="SAM" id="MobiDB-lite"/>
    </source>
</evidence>